<dbReference type="AlphaFoldDB" id="A0A0D7A3F0"/>
<proteinExistence type="predicted"/>
<dbReference type="InterPro" id="IPR011010">
    <property type="entry name" value="DNA_brk_join_enz"/>
</dbReference>
<dbReference type="InterPro" id="IPR052925">
    <property type="entry name" value="Phage_Integrase-like_Recomb"/>
</dbReference>
<dbReference type="OrthoDB" id="3266428at2759"/>
<name>A0A0D7A3F0_9AGAR</name>
<dbReference type="PANTHER" id="PTHR34605">
    <property type="entry name" value="PHAGE_INTEGRASE DOMAIN-CONTAINING PROTEIN"/>
    <property type="match status" value="1"/>
</dbReference>
<evidence type="ECO:0000313" key="3">
    <source>
        <dbReference type="Proteomes" id="UP000054144"/>
    </source>
</evidence>
<reference evidence="2 3" key="1">
    <citation type="journal article" date="2015" name="Fungal Genet. Biol.">
        <title>Evolution of novel wood decay mechanisms in Agaricales revealed by the genome sequences of Fistulina hepatica and Cylindrobasidium torrendii.</title>
        <authorList>
            <person name="Floudas D."/>
            <person name="Held B.W."/>
            <person name="Riley R."/>
            <person name="Nagy L.G."/>
            <person name="Koehler G."/>
            <person name="Ransdell A.S."/>
            <person name="Younus H."/>
            <person name="Chow J."/>
            <person name="Chiniquy J."/>
            <person name="Lipzen A."/>
            <person name="Tritt A."/>
            <person name="Sun H."/>
            <person name="Haridas S."/>
            <person name="LaButti K."/>
            <person name="Ohm R.A."/>
            <person name="Kues U."/>
            <person name="Blanchette R.A."/>
            <person name="Grigoriev I.V."/>
            <person name="Minto R.E."/>
            <person name="Hibbett D.S."/>
        </authorList>
    </citation>
    <scope>NUCLEOTIDE SEQUENCE [LARGE SCALE GENOMIC DNA]</scope>
    <source>
        <strain evidence="2 3">ATCC 64428</strain>
    </source>
</reference>
<dbReference type="GO" id="GO:0015074">
    <property type="term" value="P:DNA integration"/>
    <property type="evidence" value="ECO:0007669"/>
    <property type="project" value="InterPro"/>
</dbReference>
<evidence type="ECO:0008006" key="4">
    <source>
        <dbReference type="Google" id="ProtNLM"/>
    </source>
</evidence>
<sequence length="217" mass="24197">MSRTPQILPQSLKFSGELTVTSTRNINPLHDVTILLAAVSFTRTDSEIDVVYFGIPWTKTTKEKGARIRLTAREDDLCPRRTLEQHLLHANPNLPPHAPLFAFKDDSDPAGFTPLAKSAFLSCCNEIWAAAGYVALHGHSFRIGGTVELLLMGVDPRTVALTGGWSSLAFLLYWHRLDELIPFHTHTAYKSKDFRHVRFALASFQIAENITLPDSNS</sequence>
<gene>
    <name evidence="2" type="ORF">FISHEDRAFT_77112</name>
</gene>
<dbReference type="Gene3D" id="1.10.443.10">
    <property type="entry name" value="Intergrase catalytic core"/>
    <property type="match status" value="1"/>
</dbReference>
<dbReference type="GO" id="GO:0006310">
    <property type="term" value="P:DNA recombination"/>
    <property type="evidence" value="ECO:0007669"/>
    <property type="project" value="UniProtKB-KW"/>
</dbReference>
<dbReference type="EMBL" id="KN882064">
    <property type="protein sequence ID" value="KIY44894.1"/>
    <property type="molecule type" value="Genomic_DNA"/>
</dbReference>
<protein>
    <recommendedName>
        <fullName evidence="4">DNA breaking-rejoining enzyme</fullName>
    </recommendedName>
</protein>
<keyword evidence="3" id="KW-1185">Reference proteome</keyword>
<dbReference type="SUPFAM" id="SSF56349">
    <property type="entry name" value="DNA breaking-rejoining enzymes"/>
    <property type="match status" value="1"/>
</dbReference>
<evidence type="ECO:0000256" key="1">
    <source>
        <dbReference type="ARBA" id="ARBA00023172"/>
    </source>
</evidence>
<keyword evidence="1" id="KW-0233">DNA recombination</keyword>
<dbReference type="GO" id="GO:0003677">
    <property type="term" value="F:DNA binding"/>
    <property type="evidence" value="ECO:0007669"/>
    <property type="project" value="InterPro"/>
</dbReference>
<dbReference type="PANTHER" id="PTHR34605:SF4">
    <property type="entry name" value="DNA ADENINE METHYLTRANSFERASE"/>
    <property type="match status" value="1"/>
</dbReference>
<organism evidence="2 3">
    <name type="scientific">Fistulina hepatica ATCC 64428</name>
    <dbReference type="NCBI Taxonomy" id="1128425"/>
    <lineage>
        <taxon>Eukaryota</taxon>
        <taxon>Fungi</taxon>
        <taxon>Dikarya</taxon>
        <taxon>Basidiomycota</taxon>
        <taxon>Agaricomycotina</taxon>
        <taxon>Agaricomycetes</taxon>
        <taxon>Agaricomycetidae</taxon>
        <taxon>Agaricales</taxon>
        <taxon>Fistulinaceae</taxon>
        <taxon>Fistulina</taxon>
    </lineage>
</organism>
<evidence type="ECO:0000313" key="2">
    <source>
        <dbReference type="EMBL" id="KIY44894.1"/>
    </source>
</evidence>
<dbReference type="Proteomes" id="UP000054144">
    <property type="component" value="Unassembled WGS sequence"/>
</dbReference>
<dbReference type="InterPro" id="IPR013762">
    <property type="entry name" value="Integrase-like_cat_sf"/>
</dbReference>
<accession>A0A0D7A3F0</accession>